<dbReference type="AlphaFoldDB" id="A0AAW3V3P5"/>
<dbReference type="RefSeq" id="WP_183799036.1">
    <property type="nucleotide sequence ID" value="NZ_JACIII010000008.1"/>
</dbReference>
<name>A0AAW3V3P5_9BURK</name>
<comment type="caution">
    <text evidence="1">The sequence shown here is derived from an EMBL/GenBank/DDBJ whole genome shotgun (WGS) entry which is preliminary data.</text>
</comment>
<dbReference type="Proteomes" id="UP000518681">
    <property type="component" value="Unassembled WGS sequence"/>
</dbReference>
<dbReference type="EMBL" id="JACIIK010000008">
    <property type="protein sequence ID" value="MBB6203746.1"/>
    <property type="molecule type" value="Genomic_DNA"/>
</dbReference>
<gene>
    <name evidence="1" type="ORF">GGD69_004633</name>
</gene>
<accession>A0AAW3V3P5</accession>
<evidence type="ECO:0000313" key="1">
    <source>
        <dbReference type="EMBL" id="MBB6203746.1"/>
    </source>
</evidence>
<reference evidence="1 2" key="1">
    <citation type="submission" date="2020-08" db="EMBL/GenBank/DDBJ databases">
        <title>Genomic Encyclopedia of Type Strains, Phase IV (KMG-V): Genome sequencing to study the core and pangenomes of soil and plant-associated prokaryotes.</title>
        <authorList>
            <person name="Whitman W."/>
        </authorList>
    </citation>
    <scope>NUCLEOTIDE SEQUENCE [LARGE SCALE GENOMIC DNA]</scope>
    <source>
        <strain evidence="1 2">SEMIA 4013</strain>
    </source>
</reference>
<organism evidence="1 2">
    <name type="scientific">Paraburkholderia fungorum</name>
    <dbReference type="NCBI Taxonomy" id="134537"/>
    <lineage>
        <taxon>Bacteria</taxon>
        <taxon>Pseudomonadati</taxon>
        <taxon>Pseudomonadota</taxon>
        <taxon>Betaproteobacteria</taxon>
        <taxon>Burkholderiales</taxon>
        <taxon>Burkholderiaceae</taxon>
        <taxon>Paraburkholderia</taxon>
    </lineage>
</organism>
<evidence type="ECO:0000313" key="2">
    <source>
        <dbReference type="Proteomes" id="UP000518681"/>
    </source>
</evidence>
<protein>
    <submittedName>
        <fullName evidence="1">Uncharacterized protein</fullName>
    </submittedName>
</protein>
<proteinExistence type="predicted"/>
<sequence>MGYIESGSHNFAILKEEILSRSNSKVWESAVGEWDLDHIFTIERNEEGGGVIGHGYGVCLCSHQPIVEHCVLKNQANGNEAIVGNVCVKRFMGIDYSLLFDGVSRIRKDIKKAANSALIQFVHARGEITDWELGFLSDTKSKRMLSAKQRAARQRINRKILVYLDDCAIDAQKKSRD</sequence>